<feature type="domain" description="DUF3592" evidence="2">
    <location>
        <begin position="65"/>
        <end position="134"/>
    </location>
</feature>
<dbReference type="AlphaFoldDB" id="A0A919T2S4"/>
<feature type="transmembrane region" description="Helical" evidence="1">
    <location>
        <begin position="32"/>
        <end position="52"/>
    </location>
</feature>
<gene>
    <name evidence="3" type="ORF">Aco04nite_90700</name>
</gene>
<evidence type="ECO:0000256" key="1">
    <source>
        <dbReference type="SAM" id="Phobius"/>
    </source>
</evidence>
<dbReference type="RefSeq" id="WP_213003370.1">
    <property type="nucleotide sequence ID" value="NZ_BAAATW010000032.1"/>
</dbReference>
<organism evidence="3 4">
    <name type="scientific">Winogradskya consettensis</name>
    <dbReference type="NCBI Taxonomy" id="113560"/>
    <lineage>
        <taxon>Bacteria</taxon>
        <taxon>Bacillati</taxon>
        <taxon>Actinomycetota</taxon>
        <taxon>Actinomycetes</taxon>
        <taxon>Micromonosporales</taxon>
        <taxon>Micromonosporaceae</taxon>
        <taxon>Winogradskya</taxon>
    </lineage>
</organism>
<evidence type="ECO:0000259" key="2">
    <source>
        <dbReference type="Pfam" id="PF12158"/>
    </source>
</evidence>
<keyword evidence="4" id="KW-1185">Reference proteome</keyword>
<keyword evidence="1" id="KW-0472">Membrane</keyword>
<keyword evidence="1" id="KW-1133">Transmembrane helix</keyword>
<keyword evidence="1" id="KW-0812">Transmembrane</keyword>
<protein>
    <recommendedName>
        <fullName evidence="2">DUF3592 domain-containing protein</fullName>
    </recommendedName>
</protein>
<evidence type="ECO:0000313" key="3">
    <source>
        <dbReference type="EMBL" id="GIM84279.1"/>
    </source>
</evidence>
<sequence>MFGRGTRAATGGALIVEGLAGIDTPGRKRAGLLGSLAILAIGLIFVAAGWFWHSQHVPFPGGGTATGTITGAERSRNNDNRTMYAKVYTFTTAEGREITVTEPETSSTRPELGEKVTVSYRPNDPEAARIVPDHDWLPFGIMAIGALVAVIGLVTFLIRLTTLITGIVLLTSSARRRD</sequence>
<feature type="transmembrane region" description="Helical" evidence="1">
    <location>
        <begin position="141"/>
        <end position="170"/>
    </location>
</feature>
<proteinExistence type="predicted"/>
<dbReference type="InterPro" id="IPR021994">
    <property type="entry name" value="DUF3592"/>
</dbReference>
<reference evidence="3" key="1">
    <citation type="submission" date="2021-03" db="EMBL/GenBank/DDBJ databases">
        <title>Whole genome shotgun sequence of Actinoplanes consettensis NBRC 14913.</title>
        <authorList>
            <person name="Komaki H."/>
            <person name="Tamura T."/>
        </authorList>
    </citation>
    <scope>NUCLEOTIDE SEQUENCE</scope>
    <source>
        <strain evidence="3">NBRC 14913</strain>
    </source>
</reference>
<dbReference type="Pfam" id="PF12158">
    <property type="entry name" value="DUF3592"/>
    <property type="match status" value="1"/>
</dbReference>
<accession>A0A919T2S4</accession>
<dbReference type="EMBL" id="BOQP01000062">
    <property type="protein sequence ID" value="GIM84279.1"/>
    <property type="molecule type" value="Genomic_DNA"/>
</dbReference>
<comment type="caution">
    <text evidence="3">The sequence shown here is derived from an EMBL/GenBank/DDBJ whole genome shotgun (WGS) entry which is preliminary data.</text>
</comment>
<evidence type="ECO:0000313" key="4">
    <source>
        <dbReference type="Proteomes" id="UP000680865"/>
    </source>
</evidence>
<dbReference type="Proteomes" id="UP000680865">
    <property type="component" value="Unassembled WGS sequence"/>
</dbReference>
<name>A0A919T2S4_9ACTN</name>